<dbReference type="EMBL" id="LMWN01000009">
    <property type="protein sequence ID" value="KUN08234.1"/>
    <property type="molecule type" value="Genomic_DNA"/>
</dbReference>
<accession>A0A117Q4W8</accession>
<sequence length="230" mass="23882">MRSWFARAWSGAALVVPVWRMLPWRALGAAGAVGLLPVALARVSGARPGPLETLVLVRGAVLALALGLAFLLDDPARHTTAPVPARRALRVALRAALVAPVAALWWTAVLLLAPGSGRPPVGDVTLEAATACVLAVAAATVALRHFDEPEPGRGVATTLLAGAVLAPLLLPARWALFVAPADPRWAAAHERWAWVLAGAVVVGAAQLREPLVRRPVLRSPCGTSGPSRTC</sequence>
<reference evidence="2 3" key="1">
    <citation type="submission" date="2015-10" db="EMBL/GenBank/DDBJ databases">
        <title>Draft genome sequence of Streptomyces yokosukanensis DSM 40224, type strain for the species Streptomyces yokosukanensis.</title>
        <authorList>
            <person name="Ruckert C."/>
            <person name="Winkler A."/>
            <person name="Kalinowski J."/>
            <person name="Kampfer P."/>
            <person name="Glaeser S."/>
        </authorList>
    </citation>
    <scope>NUCLEOTIDE SEQUENCE [LARGE SCALE GENOMIC DNA]</scope>
    <source>
        <strain evidence="2 3">DSM 40224</strain>
    </source>
</reference>
<gene>
    <name evidence="2" type="ORF">AQI95_09945</name>
</gene>
<keyword evidence="3" id="KW-1185">Reference proteome</keyword>
<dbReference type="STRING" id="67386.AQI95_09945"/>
<feature type="transmembrane region" description="Helical" evidence="1">
    <location>
        <begin position="155"/>
        <end position="179"/>
    </location>
</feature>
<organism evidence="2 3">
    <name type="scientific">Streptomyces yokosukanensis</name>
    <dbReference type="NCBI Taxonomy" id="67386"/>
    <lineage>
        <taxon>Bacteria</taxon>
        <taxon>Bacillati</taxon>
        <taxon>Actinomycetota</taxon>
        <taxon>Actinomycetes</taxon>
        <taxon>Kitasatosporales</taxon>
        <taxon>Streptomycetaceae</taxon>
        <taxon>Streptomyces</taxon>
    </lineage>
</organism>
<keyword evidence="1" id="KW-1133">Transmembrane helix</keyword>
<dbReference type="Proteomes" id="UP000053127">
    <property type="component" value="Unassembled WGS sequence"/>
</dbReference>
<feature type="transmembrane region" description="Helical" evidence="1">
    <location>
        <begin position="124"/>
        <end position="143"/>
    </location>
</feature>
<protein>
    <submittedName>
        <fullName evidence="2">ABC transporter</fullName>
    </submittedName>
</protein>
<proteinExistence type="predicted"/>
<keyword evidence="1" id="KW-0812">Transmembrane</keyword>
<name>A0A117Q4W8_9ACTN</name>
<comment type="caution">
    <text evidence="2">The sequence shown here is derived from an EMBL/GenBank/DDBJ whole genome shotgun (WGS) entry which is preliminary data.</text>
</comment>
<evidence type="ECO:0000313" key="2">
    <source>
        <dbReference type="EMBL" id="KUN08234.1"/>
    </source>
</evidence>
<feature type="transmembrane region" description="Helical" evidence="1">
    <location>
        <begin position="51"/>
        <end position="71"/>
    </location>
</feature>
<feature type="transmembrane region" description="Helical" evidence="1">
    <location>
        <begin position="191"/>
        <end position="208"/>
    </location>
</feature>
<feature type="transmembrane region" description="Helical" evidence="1">
    <location>
        <begin position="91"/>
        <end position="112"/>
    </location>
</feature>
<dbReference type="AlphaFoldDB" id="A0A117Q4W8"/>
<evidence type="ECO:0000313" key="3">
    <source>
        <dbReference type="Proteomes" id="UP000053127"/>
    </source>
</evidence>
<keyword evidence="1" id="KW-0472">Membrane</keyword>
<evidence type="ECO:0000256" key="1">
    <source>
        <dbReference type="SAM" id="Phobius"/>
    </source>
</evidence>
<dbReference type="RefSeq" id="WP_067121499.1">
    <property type="nucleotide sequence ID" value="NZ_JBFACD010000039.1"/>
</dbReference>